<reference evidence="13 14" key="1">
    <citation type="submission" date="2016-08" db="EMBL/GenBank/DDBJ databases">
        <title>Genomes of anaerobic fungi encode conserved fungal cellulosomes for biomass hydrolysis.</title>
        <authorList>
            <consortium name="DOE Joint Genome Institute"/>
            <person name="Haitjema C.H."/>
            <person name="Gilmore S.P."/>
            <person name="Henske J.K."/>
            <person name="Solomon K.V."/>
            <person name="De Groot R."/>
            <person name="Kuo A."/>
            <person name="Mondo S.J."/>
            <person name="Salamov A.A."/>
            <person name="Labutti K."/>
            <person name="Zhao Z."/>
            <person name="Chiniquy J."/>
            <person name="Barry K."/>
            <person name="Brewer H.M."/>
            <person name="Purvine S.O."/>
            <person name="Wright A.T."/>
            <person name="Boxma B."/>
            <person name="Van Alen T."/>
            <person name="Hackstein J.H."/>
            <person name="Baker S.E."/>
            <person name="Grigoriev I.V."/>
            <person name="O'Malley M.A."/>
        </authorList>
    </citation>
    <scope>NUCLEOTIDE SEQUENCE [LARGE SCALE GENOMIC DNA]</scope>
    <source>
        <strain evidence="14">finn</strain>
    </source>
</reference>
<dbReference type="InterPro" id="IPR035963">
    <property type="entry name" value="FERM_2"/>
</dbReference>
<dbReference type="SMART" id="SM00242">
    <property type="entry name" value="MYSc"/>
    <property type="match status" value="1"/>
</dbReference>
<feature type="binding site" evidence="7">
    <location>
        <begin position="100"/>
        <end position="107"/>
    </location>
    <ligand>
        <name>ATP</name>
        <dbReference type="ChEBI" id="CHEBI:30616"/>
    </ligand>
</feature>
<evidence type="ECO:0000256" key="7">
    <source>
        <dbReference type="PROSITE-ProRule" id="PRU00782"/>
    </source>
</evidence>
<dbReference type="SMART" id="SM00295">
    <property type="entry name" value="B41"/>
    <property type="match status" value="2"/>
</dbReference>
<evidence type="ECO:0000256" key="4">
    <source>
        <dbReference type="ARBA" id="ARBA00023123"/>
    </source>
</evidence>
<dbReference type="Gene3D" id="1.20.120.720">
    <property type="entry name" value="Myosin VI head, motor domain, U50 subdomain"/>
    <property type="match status" value="1"/>
</dbReference>
<dbReference type="InterPro" id="IPR057096">
    <property type="entry name" value="KRIT1_FRMD8_FERM_C"/>
</dbReference>
<gene>
    <name evidence="13" type="ORF">BCR36DRAFT_350595</name>
</gene>
<dbReference type="Gene3D" id="1.25.40.530">
    <property type="entry name" value="MyTH4 domain"/>
    <property type="match status" value="2"/>
</dbReference>
<dbReference type="FunFam" id="1.10.10.820:FF:000001">
    <property type="entry name" value="Myosin heavy chain"/>
    <property type="match status" value="1"/>
</dbReference>
<dbReference type="EMBL" id="MCFH01000016">
    <property type="protein sequence ID" value="ORX52227.1"/>
    <property type="molecule type" value="Genomic_DNA"/>
</dbReference>
<dbReference type="InterPro" id="IPR038185">
    <property type="entry name" value="MyTH4_dom_sf"/>
</dbReference>
<evidence type="ECO:0000313" key="13">
    <source>
        <dbReference type="EMBL" id="ORX52227.1"/>
    </source>
</evidence>
<dbReference type="GO" id="GO:0003774">
    <property type="term" value="F:cytoskeletal motor activity"/>
    <property type="evidence" value="ECO:0007669"/>
    <property type="project" value="UniProtKB-UniRule"/>
</dbReference>
<dbReference type="Gene3D" id="1.20.5.190">
    <property type="match status" value="1"/>
</dbReference>
<feature type="domain" description="Myosin motor" evidence="12">
    <location>
        <begin position="7"/>
        <end position="678"/>
    </location>
</feature>
<evidence type="ECO:0000256" key="1">
    <source>
        <dbReference type="ARBA" id="ARBA00022468"/>
    </source>
</evidence>
<comment type="similarity">
    <text evidence="7">Belongs to the TRAFAC class myosin-kinesin ATPase superfamily. Myosin family.</text>
</comment>
<dbReference type="Gene3D" id="1.20.58.530">
    <property type="match status" value="1"/>
</dbReference>
<dbReference type="InterPro" id="IPR036961">
    <property type="entry name" value="Kinesin_motor_dom_sf"/>
</dbReference>
<dbReference type="Pfam" id="PF21989">
    <property type="entry name" value="RA_2"/>
    <property type="match status" value="2"/>
</dbReference>
<keyword evidence="3 7" id="KW-0067">ATP-binding</keyword>
<dbReference type="Pfam" id="PF00784">
    <property type="entry name" value="MyTH4"/>
    <property type="match status" value="2"/>
</dbReference>
<evidence type="ECO:0008006" key="15">
    <source>
        <dbReference type="Google" id="ProtNLM"/>
    </source>
</evidence>
<dbReference type="SUPFAM" id="SSF50729">
    <property type="entry name" value="PH domain-like"/>
    <property type="match status" value="1"/>
</dbReference>
<dbReference type="OrthoDB" id="6108017at2759"/>
<keyword evidence="14" id="KW-1185">Reference proteome</keyword>
<dbReference type="GO" id="GO:0005524">
    <property type="term" value="F:ATP binding"/>
    <property type="evidence" value="ECO:0007669"/>
    <property type="project" value="UniProtKB-UniRule"/>
</dbReference>
<dbReference type="Gene3D" id="3.10.20.90">
    <property type="entry name" value="Phosphatidylinositol 3-kinase Catalytic Subunit, Chain A, domain 1"/>
    <property type="match status" value="2"/>
</dbReference>
<dbReference type="Gene3D" id="1.10.10.820">
    <property type="match status" value="1"/>
</dbReference>
<dbReference type="Gene3D" id="6.20.240.20">
    <property type="match status" value="1"/>
</dbReference>
<dbReference type="Pfam" id="PF00612">
    <property type="entry name" value="IQ"/>
    <property type="match status" value="2"/>
</dbReference>
<dbReference type="InterPro" id="IPR019749">
    <property type="entry name" value="Band_41_domain"/>
</dbReference>
<evidence type="ECO:0000259" key="10">
    <source>
        <dbReference type="PROSITE" id="PS50200"/>
    </source>
</evidence>
<dbReference type="Pfam" id="PF24522">
    <property type="entry name" value="KRIT1_FRMD8_FERM_C"/>
    <property type="match status" value="1"/>
</dbReference>
<dbReference type="SMART" id="SM00139">
    <property type="entry name" value="MyTH4"/>
    <property type="match status" value="2"/>
</dbReference>
<dbReference type="GO" id="GO:0003779">
    <property type="term" value="F:actin binding"/>
    <property type="evidence" value="ECO:0007669"/>
    <property type="project" value="UniProtKB-KW"/>
</dbReference>
<dbReference type="PROSITE" id="PS51016">
    <property type="entry name" value="MYTH4"/>
    <property type="match status" value="2"/>
</dbReference>
<evidence type="ECO:0000259" key="12">
    <source>
        <dbReference type="PROSITE" id="PS51456"/>
    </source>
</evidence>
<dbReference type="InterPro" id="IPR001609">
    <property type="entry name" value="Myosin_head_motor_dom-like"/>
</dbReference>
<keyword evidence="1" id="KW-0343">GTPase activation</keyword>
<dbReference type="InterPro" id="IPR000857">
    <property type="entry name" value="MyTH4_dom"/>
</dbReference>
<evidence type="ECO:0000256" key="6">
    <source>
        <dbReference type="ARBA" id="ARBA00023203"/>
    </source>
</evidence>
<keyword evidence="2 7" id="KW-0547">Nucleotide-binding</keyword>
<dbReference type="Pfam" id="PF00373">
    <property type="entry name" value="FERM_M"/>
    <property type="match status" value="1"/>
</dbReference>
<evidence type="ECO:0000259" key="11">
    <source>
        <dbReference type="PROSITE" id="PS51016"/>
    </source>
</evidence>
<evidence type="ECO:0000256" key="5">
    <source>
        <dbReference type="ARBA" id="ARBA00023175"/>
    </source>
</evidence>
<dbReference type="SUPFAM" id="SSF47031">
    <property type="entry name" value="Second domain of FERM"/>
    <property type="match status" value="2"/>
</dbReference>
<dbReference type="InterPro" id="IPR000048">
    <property type="entry name" value="IQ_motif_EF-hand-BS"/>
</dbReference>
<feature type="domain" description="MyTH4" evidence="11">
    <location>
        <begin position="980"/>
        <end position="1146"/>
    </location>
</feature>
<evidence type="ECO:0000259" key="9">
    <source>
        <dbReference type="PROSITE" id="PS50057"/>
    </source>
</evidence>
<dbReference type="CDD" id="cd14473">
    <property type="entry name" value="FERM_B-lobe"/>
    <property type="match status" value="1"/>
</dbReference>
<organism evidence="13 14">
    <name type="scientific">Piromyces finnis</name>
    <dbReference type="NCBI Taxonomy" id="1754191"/>
    <lineage>
        <taxon>Eukaryota</taxon>
        <taxon>Fungi</taxon>
        <taxon>Fungi incertae sedis</taxon>
        <taxon>Chytridiomycota</taxon>
        <taxon>Chytridiomycota incertae sedis</taxon>
        <taxon>Neocallimastigomycetes</taxon>
        <taxon>Neocallimastigales</taxon>
        <taxon>Neocallimastigaceae</taxon>
        <taxon>Piromyces</taxon>
    </lineage>
</organism>
<dbReference type="SUPFAM" id="SSF52540">
    <property type="entry name" value="P-loop containing nucleoside triphosphate hydrolases"/>
    <property type="match status" value="1"/>
</dbReference>
<dbReference type="Pfam" id="PF00063">
    <property type="entry name" value="Myosin_head"/>
    <property type="match status" value="1"/>
</dbReference>
<dbReference type="GO" id="GO:0016459">
    <property type="term" value="C:myosin complex"/>
    <property type="evidence" value="ECO:0007669"/>
    <property type="project" value="UniProtKB-KW"/>
</dbReference>
<dbReference type="GO" id="GO:0007165">
    <property type="term" value="P:signal transduction"/>
    <property type="evidence" value="ECO:0007669"/>
    <property type="project" value="InterPro"/>
</dbReference>
<dbReference type="PROSITE" id="PS51456">
    <property type="entry name" value="MYOSIN_MOTOR"/>
    <property type="match status" value="1"/>
</dbReference>
<proteinExistence type="inferred from homology"/>
<sequence length="2026" mass="233903">MSDDNFVEVEDMTTLPELSENAILQNLEHRYKNQKIYTYTGSILVAMNPFKLVNIYTGEKIKEYHNARIHELPPHIYALAECAYSNVCNESEDQAVIISGESGAGKSESTKYILQYLTAVTTSQDASNQSWIEQQILESNTVLESFGNAKTVRNNNSSRFGKFIQVLFKDTHQIIGANIINYLLEKSRIVQQAPSERNYHVFYELLDGATPEEREKYLLDSPENFHYLNQSGCVSLDGVSDKENFRNLKLAFSVLKMTDSQIEGTFKIISGILHLGNIKFTENTSNEGANIDGEDEIDNVVKLLSCDKEKLISSILNKRLVIGREVTISPLKFSQVFDNRDSIAKILYDFLFDKLLEIINKSLTASQKASNFVGVLDIFGFEVFENNSFEQLCINYTNEKLQQFFNHFIFKLEQQEYDKEGIQWDKITFVDNQNTLELIEGKLGIFGLLDDETRFPKGSDNGFLDKIMDKLGKHESYFRPPKKRDVFGIKHYAGEVVYSIKGFIDKNKDSVQDDIYELFSNSENDFVKEIFKKKWEVKQSLGKKMPTAGAQFKSQLTSLVKTLGETTPHYVRCIKPNHEKVAFGYNIDLVTAQLRYSGMLDTIRIRKAGFPMRITFDDFFKKFRCICGLESTDDNKANSILIIKKSGIKDSEWQTGSTKIFLKQDAYSKVQDLYKQIIAEKIVCIQKIVKGYIYRKKYSKIKKATEVLNRNIKMYIYKEKYKKQKEAIIKIQAVARGWFVRSYYRQLRKKQEEEERKQKQQDITENEKEKEEELKNIQMKLQKGPDTTATSKKVEIKSKPVATPKKTVNNEDATPVSPKKPGGVDDLFSFLDAFEGDIKDANAASKADAVINNMFEDLDNLFNEVFEEDKKEKEKKEQTAAAAKEEKVEEVIPEELMNLAQPEPEPEKVEEVEEEVEFNYQVPKIPIWAMQQEEKVEIDYYSEEYSMKTYAEKNFEIQSKYIGTFRGKSIKMEWDEMLCYTKNPISNSVTQFGKGYERYAALSVELFKHLQKILENNPKKLDENLSSILTIIRTGIENPDIRDEILVQICKQITCPEKPPKNWTDIEYNGWVFLATVANSFTPSKSFSKYFNAFLKRAIKDNENANDENKKSIHYFASLIESNMKSLNMNGCKKYPPSVFEIYMIRNKQKISFEVNLMNKTKNTVELDNTSVSSDVIKEILKMNNIKDVNGWSLYYSSHQDSVLKFIKGTEYISDIIAEWESLNKNENDNSSIYNELKMNPQFTEKSNVLNQLFCCKVLLKKRIFRNPQENISNLVEHELITYQALENIKHGWYNIPPASNQEIIALKAQQQYGDYSQENMKKIVIEEYLSSSVISKLSREEWETGIAEQYQKLTGKTSMEANVLLFEAIKHLNDYGSTVFNVKYKGFWSYSENIQLSISNSKLDFIIPKTKNAFMTFKYSDIQGWELPEKNVISIKIINKNKQDDDISDDYKNKTEEYSFISPNSEEISTLLKDYSWNQIDKKNKDKGDLNIDIGMLKKDVDKSKATLLEKKLLRLPGPDSISRTKTTTLMRSTITMTMKGKANFNVSADSYCDSDWNFSKTRITNSITNIENPEDDQKATTIYNNLLLYSGIISQFSSNEKPNTIIQNTISAAMESPIICDEIYMQLIKLTSNCPDKDGKAVLSLWEFLYIIIGIILPPTPEVLNYLKAHLRLYRVIDNKAKHKRLMENERAKKCYKELLKPKTIPRIYPPSNSEIDAIRRLTFPRIRVYFMDGTFKAVMVEPSMTVQDIVKILKQRPELKNINGFTLFETYGHNERKMNNNEKIGDLLYKWENEFGDCDAVTNNELRIVFKKHLFFDSLKPSDNSYEENLIKCQILEEVIKGKYPLTIPEGAFLMALQTQFEYSDYKENCNIDFKDIMQKIVPCSLWCREICEIAKLEYKKLSGLVGEDLDSVFMFFLRSWNLFGSSIFNITQNFTDELPTKCWLAVNDKGINLLSCNSRVPIVSHDFKSITSCSPSQNCIMIVIDSGDKTKKYVLNTIEANTIANVIQEFIECNKNNKIESS</sequence>
<evidence type="ECO:0000256" key="2">
    <source>
        <dbReference type="ARBA" id="ARBA00022741"/>
    </source>
</evidence>
<dbReference type="InterPro" id="IPR000299">
    <property type="entry name" value="FERM_domain"/>
</dbReference>
<feature type="region of interest" description="Disordered" evidence="8">
    <location>
        <begin position="750"/>
        <end position="822"/>
    </location>
</feature>
<dbReference type="PROSITE" id="PS50096">
    <property type="entry name" value="IQ"/>
    <property type="match status" value="2"/>
</dbReference>
<evidence type="ECO:0000256" key="8">
    <source>
        <dbReference type="SAM" id="MobiDB-lite"/>
    </source>
</evidence>
<reference evidence="13 14" key="2">
    <citation type="submission" date="2016-08" db="EMBL/GenBank/DDBJ databases">
        <title>Pervasive Adenine N6-methylation of Active Genes in Fungi.</title>
        <authorList>
            <consortium name="DOE Joint Genome Institute"/>
            <person name="Mondo S.J."/>
            <person name="Dannebaum R.O."/>
            <person name="Kuo R.C."/>
            <person name="Labutti K."/>
            <person name="Haridas S."/>
            <person name="Kuo A."/>
            <person name="Salamov A."/>
            <person name="Ahrendt S.R."/>
            <person name="Lipzen A."/>
            <person name="Sullivan W."/>
            <person name="Andreopoulos W.B."/>
            <person name="Clum A."/>
            <person name="Lindquist E."/>
            <person name="Daum C."/>
            <person name="Ramamoorthy G.K."/>
            <person name="Gryganskyi A."/>
            <person name="Culley D."/>
            <person name="Magnuson J.K."/>
            <person name="James T.Y."/>
            <person name="O'Malley M.A."/>
            <person name="Stajich J.E."/>
            <person name="Spatafora J.W."/>
            <person name="Visel A."/>
            <person name="Grigoriev I.V."/>
        </authorList>
    </citation>
    <scope>NUCLEOTIDE SEQUENCE [LARGE SCALE GENOMIC DNA]</scope>
    <source>
        <strain evidence="14">finn</strain>
    </source>
</reference>
<dbReference type="PRINTS" id="PR00193">
    <property type="entry name" value="MYOSINHEAVY"/>
</dbReference>
<dbReference type="PROSITE" id="PS50057">
    <property type="entry name" value="FERM_3"/>
    <property type="match status" value="2"/>
</dbReference>
<dbReference type="SUPFAM" id="SSF54236">
    <property type="entry name" value="Ubiquitin-like"/>
    <property type="match status" value="2"/>
</dbReference>
<dbReference type="STRING" id="1754191.A0A1Y1VBU3"/>
<dbReference type="InterPro" id="IPR011993">
    <property type="entry name" value="PH-like_dom_sf"/>
</dbReference>
<protein>
    <recommendedName>
        <fullName evidence="15">Myosin-2</fullName>
    </recommendedName>
</protein>
<feature type="domain" description="MyTH4" evidence="11">
    <location>
        <begin position="1560"/>
        <end position="1722"/>
    </location>
</feature>
<evidence type="ECO:0000313" key="14">
    <source>
        <dbReference type="Proteomes" id="UP000193719"/>
    </source>
</evidence>
<dbReference type="InterPro" id="IPR027417">
    <property type="entry name" value="P-loop_NTPase"/>
</dbReference>
<feature type="domain" description="Ras-associating" evidence="10">
    <location>
        <begin position="1729"/>
        <end position="1818"/>
    </location>
</feature>
<dbReference type="Gene3D" id="2.30.29.30">
    <property type="entry name" value="Pleckstrin-homology domain (PH domain)/Phosphotyrosine-binding domain (PTB)"/>
    <property type="match status" value="2"/>
</dbReference>
<dbReference type="SMART" id="SM00015">
    <property type="entry name" value="IQ"/>
    <property type="match status" value="2"/>
</dbReference>
<keyword evidence="5 7" id="KW-0505">Motor protein</keyword>
<feature type="domain" description="FERM" evidence="9">
    <location>
        <begin position="1151"/>
        <end position="1484"/>
    </location>
</feature>
<dbReference type="InterPro" id="IPR019748">
    <property type="entry name" value="FERM_central"/>
</dbReference>
<dbReference type="PANTHER" id="PTHR46049">
    <property type="entry name" value="AGAP003327-PA"/>
    <property type="match status" value="1"/>
</dbReference>
<dbReference type="Gene3D" id="1.20.80.10">
    <property type="match status" value="1"/>
</dbReference>
<accession>A0A1Y1VBU3</accession>
<feature type="domain" description="FERM" evidence="9">
    <location>
        <begin position="1727"/>
        <end position="2022"/>
    </location>
</feature>
<dbReference type="PROSITE" id="PS50200">
    <property type="entry name" value="RA"/>
    <property type="match status" value="1"/>
</dbReference>
<keyword evidence="6 7" id="KW-0009">Actin-binding</keyword>
<dbReference type="PANTHER" id="PTHR46049:SF5">
    <property type="entry name" value="PLECKSTRIN HOMOLOGY DOMAIN-CONTAINING FAMILY H MEMBER 3"/>
    <property type="match status" value="1"/>
</dbReference>
<dbReference type="GO" id="GO:0005096">
    <property type="term" value="F:GTPase activator activity"/>
    <property type="evidence" value="ECO:0007669"/>
    <property type="project" value="UniProtKB-KW"/>
</dbReference>
<dbReference type="Proteomes" id="UP000193719">
    <property type="component" value="Unassembled WGS sequence"/>
</dbReference>
<dbReference type="InterPro" id="IPR051724">
    <property type="entry name" value="Actin_motor_Myosin"/>
</dbReference>
<dbReference type="InterPro" id="IPR029071">
    <property type="entry name" value="Ubiquitin-like_domsf"/>
</dbReference>
<comment type="caution">
    <text evidence="13">The sequence shown here is derived from an EMBL/GenBank/DDBJ whole genome shotgun (WGS) entry which is preliminary data.</text>
</comment>
<name>A0A1Y1VBU3_9FUNG</name>
<dbReference type="Gene3D" id="3.40.850.10">
    <property type="entry name" value="Kinesin motor domain"/>
    <property type="match status" value="1"/>
</dbReference>
<dbReference type="InterPro" id="IPR014352">
    <property type="entry name" value="FERM/acyl-CoA-bd_prot_sf"/>
</dbReference>
<feature type="compositionally biased region" description="Basic and acidic residues" evidence="8">
    <location>
        <begin position="750"/>
        <end position="775"/>
    </location>
</feature>
<feature type="region of interest" description="Actin-binding" evidence="7">
    <location>
        <begin position="556"/>
        <end position="578"/>
    </location>
</feature>
<keyword evidence="4 7" id="KW-0518">Myosin</keyword>
<evidence type="ECO:0000256" key="3">
    <source>
        <dbReference type="ARBA" id="ARBA00022840"/>
    </source>
</evidence>
<dbReference type="InterPro" id="IPR000159">
    <property type="entry name" value="RA_dom"/>
</dbReference>